<keyword evidence="3" id="KW-1185">Reference proteome</keyword>
<gene>
    <name evidence="2" type="ORF">BP5553_05916</name>
</gene>
<keyword evidence="1" id="KW-0732">Signal</keyword>
<dbReference type="Pfam" id="PF04681">
    <property type="entry name" value="Bys1"/>
    <property type="match status" value="1"/>
</dbReference>
<proteinExistence type="predicted"/>
<dbReference type="RefSeq" id="XP_031869220.1">
    <property type="nucleotide sequence ID" value="XM_032014539.1"/>
</dbReference>
<evidence type="ECO:0000313" key="2">
    <source>
        <dbReference type="EMBL" id="RDL36564.1"/>
    </source>
</evidence>
<accession>A0A370TM09</accession>
<name>A0A370TM09_9HELO</name>
<dbReference type="InterPro" id="IPR006771">
    <property type="entry name" value="CetA-like"/>
</dbReference>
<dbReference type="Proteomes" id="UP000254866">
    <property type="component" value="Unassembled WGS sequence"/>
</dbReference>
<dbReference type="AlphaFoldDB" id="A0A370TM09"/>
<evidence type="ECO:0000313" key="3">
    <source>
        <dbReference type="Proteomes" id="UP000254866"/>
    </source>
</evidence>
<dbReference type="STRING" id="2656787.A0A370TM09"/>
<dbReference type="GeneID" id="43598765"/>
<comment type="caution">
    <text evidence="2">The sequence shown here is derived from an EMBL/GenBank/DDBJ whole genome shotgun (WGS) entry which is preliminary data.</text>
</comment>
<organism evidence="2 3">
    <name type="scientific">Venustampulla echinocandica</name>
    <dbReference type="NCBI Taxonomy" id="2656787"/>
    <lineage>
        <taxon>Eukaryota</taxon>
        <taxon>Fungi</taxon>
        <taxon>Dikarya</taxon>
        <taxon>Ascomycota</taxon>
        <taxon>Pezizomycotina</taxon>
        <taxon>Leotiomycetes</taxon>
        <taxon>Helotiales</taxon>
        <taxon>Pleuroascaceae</taxon>
        <taxon>Venustampulla</taxon>
    </lineage>
</organism>
<sequence length="190" mass="19931">MRTLCAFGVLLALVSLAFAAIDIQNYCGNKVYIRESHNGGCDANPDTGDCDGDPLTIAPGGQASINTIADGTGISIKISLDFDFISGILQFEYAVSDNFYFDLSDLDGISGGVVGAPFRSSNVRAVPTGPGAGSGTCKPILCPADVTCHAAYQLFDQEATKGCPDTTVFMDLDLCVAAHDWQKRGVNFTS</sequence>
<evidence type="ECO:0000256" key="1">
    <source>
        <dbReference type="SAM" id="SignalP"/>
    </source>
</evidence>
<protein>
    <submittedName>
        <fullName evidence="2">Uncharacterized protein</fullName>
    </submittedName>
</protein>
<feature type="chain" id="PRO_5016738124" evidence="1">
    <location>
        <begin position="20"/>
        <end position="190"/>
    </location>
</feature>
<reference evidence="2 3" key="1">
    <citation type="journal article" date="2018" name="IMA Fungus">
        <title>IMA Genome-F 9: Draft genome sequence of Annulohypoxylon stygium, Aspergillus mulundensis, Berkeleyomyces basicola (syn. Thielaviopsis basicola), Ceratocystis smalleyi, two Cercospora beticola strains, Coleophoma cylindrospora, Fusarium fracticaudum, Phialophora cf. hyalina, and Morchella septimelata.</title>
        <authorList>
            <person name="Wingfield B.D."/>
            <person name="Bills G.F."/>
            <person name="Dong Y."/>
            <person name="Huang W."/>
            <person name="Nel W.J."/>
            <person name="Swalarsk-Parry B.S."/>
            <person name="Vaghefi N."/>
            <person name="Wilken P.M."/>
            <person name="An Z."/>
            <person name="de Beer Z.W."/>
            <person name="De Vos L."/>
            <person name="Chen L."/>
            <person name="Duong T.A."/>
            <person name="Gao Y."/>
            <person name="Hammerbacher A."/>
            <person name="Kikkert J.R."/>
            <person name="Li Y."/>
            <person name="Li H."/>
            <person name="Li K."/>
            <person name="Li Q."/>
            <person name="Liu X."/>
            <person name="Ma X."/>
            <person name="Naidoo K."/>
            <person name="Pethybridge S.J."/>
            <person name="Sun J."/>
            <person name="Steenkamp E.T."/>
            <person name="van der Nest M.A."/>
            <person name="van Wyk S."/>
            <person name="Wingfield M.J."/>
            <person name="Xiong C."/>
            <person name="Yue Q."/>
            <person name="Zhang X."/>
        </authorList>
    </citation>
    <scope>NUCLEOTIDE SEQUENCE [LARGE SCALE GENOMIC DNA]</scope>
    <source>
        <strain evidence="2 3">BP 5553</strain>
    </source>
</reference>
<dbReference type="OrthoDB" id="5144514at2759"/>
<dbReference type="EMBL" id="NPIC01000004">
    <property type="protein sequence ID" value="RDL36564.1"/>
    <property type="molecule type" value="Genomic_DNA"/>
</dbReference>
<feature type="signal peptide" evidence="1">
    <location>
        <begin position="1"/>
        <end position="19"/>
    </location>
</feature>